<reference evidence="1" key="1">
    <citation type="submission" date="2022-08" db="EMBL/GenBank/DDBJ databases">
        <authorList>
            <person name="Gutierrez-Valencia J."/>
        </authorList>
    </citation>
    <scope>NUCLEOTIDE SEQUENCE</scope>
</reference>
<protein>
    <submittedName>
        <fullName evidence="1">Uncharacterized protein</fullName>
    </submittedName>
</protein>
<keyword evidence="2" id="KW-1185">Reference proteome</keyword>
<name>A0AAV0PVG7_9ROSI</name>
<comment type="caution">
    <text evidence="1">The sequence shown here is derived from an EMBL/GenBank/DDBJ whole genome shotgun (WGS) entry which is preliminary data.</text>
</comment>
<sequence>MLLSPTSWPGCAAKRMSEGYSWWNLSL</sequence>
<organism evidence="1 2">
    <name type="scientific">Linum tenue</name>
    <dbReference type="NCBI Taxonomy" id="586396"/>
    <lineage>
        <taxon>Eukaryota</taxon>
        <taxon>Viridiplantae</taxon>
        <taxon>Streptophyta</taxon>
        <taxon>Embryophyta</taxon>
        <taxon>Tracheophyta</taxon>
        <taxon>Spermatophyta</taxon>
        <taxon>Magnoliopsida</taxon>
        <taxon>eudicotyledons</taxon>
        <taxon>Gunneridae</taxon>
        <taxon>Pentapetalae</taxon>
        <taxon>rosids</taxon>
        <taxon>fabids</taxon>
        <taxon>Malpighiales</taxon>
        <taxon>Linaceae</taxon>
        <taxon>Linum</taxon>
    </lineage>
</organism>
<gene>
    <name evidence="1" type="ORF">LITE_LOCUS40340</name>
</gene>
<dbReference type="Proteomes" id="UP001154282">
    <property type="component" value="Unassembled WGS sequence"/>
</dbReference>
<evidence type="ECO:0000313" key="2">
    <source>
        <dbReference type="Proteomes" id="UP001154282"/>
    </source>
</evidence>
<dbReference type="EMBL" id="CAMGYJ010000009">
    <property type="protein sequence ID" value="CAI0475183.1"/>
    <property type="molecule type" value="Genomic_DNA"/>
</dbReference>
<proteinExistence type="predicted"/>
<evidence type="ECO:0000313" key="1">
    <source>
        <dbReference type="EMBL" id="CAI0475183.1"/>
    </source>
</evidence>
<accession>A0AAV0PVG7</accession>
<dbReference type="AlphaFoldDB" id="A0AAV0PVG7"/>